<keyword evidence="4 6" id="KW-1133">Transmembrane helix</keyword>
<keyword evidence="8" id="KW-1185">Reference proteome</keyword>
<feature type="transmembrane region" description="Helical" evidence="6">
    <location>
        <begin position="307"/>
        <end position="328"/>
    </location>
</feature>
<protein>
    <submittedName>
        <fullName evidence="7">Na+-driven multidrug efflux pump</fullName>
    </submittedName>
</protein>
<feature type="transmembrane region" description="Helical" evidence="6">
    <location>
        <begin position="12"/>
        <end position="30"/>
    </location>
</feature>
<dbReference type="InterPro" id="IPR002528">
    <property type="entry name" value="MATE_fam"/>
</dbReference>
<dbReference type="EMBL" id="RAPN01000001">
    <property type="protein sequence ID" value="RKD91980.1"/>
    <property type="molecule type" value="Genomic_DNA"/>
</dbReference>
<feature type="transmembrane region" description="Helical" evidence="6">
    <location>
        <begin position="468"/>
        <end position="491"/>
    </location>
</feature>
<evidence type="ECO:0000313" key="7">
    <source>
        <dbReference type="EMBL" id="RKD91980.1"/>
    </source>
</evidence>
<feature type="transmembrane region" description="Helical" evidence="6">
    <location>
        <begin position="380"/>
        <end position="397"/>
    </location>
</feature>
<feature type="transmembrane region" description="Helical" evidence="6">
    <location>
        <begin position="249"/>
        <end position="270"/>
    </location>
</feature>
<dbReference type="RefSeq" id="WP_120273237.1">
    <property type="nucleotide sequence ID" value="NZ_RAPN01000001.1"/>
</dbReference>
<dbReference type="Pfam" id="PF01554">
    <property type="entry name" value="MatE"/>
    <property type="match status" value="1"/>
</dbReference>
<reference evidence="7 8" key="1">
    <citation type="submission" date="2018-09" db="EMBL/GenBank/DDBJ databases">
        <title>Genomic Encyclopedia of Archaeal and Bacterial Type Strains, Phase II (KMG-II): from individual species to whole genera.</title>
        <authorList>
            <person name="Goeker M."/>
        </authorList>
    </citation>
    <scope>NUCLEOTIDE SEQUENCE [LARGE SCALE GENOMIC DNA]</scope>
    <source>
        <strain evidence="7 8">DSM 27148</strain>
    </source>
</reference>
<feature type="transmembrane region" description="Helical" evidence="6">
    <location>
        <begin position="443"/>
        <end position="462"/>
    </location>
</feature>
<organism evidence="7 8">
    <name type="scientific">Mangrovibacterium diazotrophicum</name>
    <dbReference type="NCBI Taxonomy" id="1261403"/>
    <lineage>
        <taxon>Bacteria</taxon>
        <taxon>Pseudomonadati</taxon>
        <taxon>Bacteroidota</taxon>
        <taxon>Bacteroidia</taxon>
        <taxon>Marinilabiliales</taxon>
        <taxon>Prolixibacteraceae</taxon>
        <taxon>Mangrovibacterium</taxon>
    </lineage>
</organism>
<dbReference type="PANTHER" id="PTHR30250">
    <property type="entry name" value="PST FAMILY PREDICTED COLANIC ACID TRANSPORTER"/>
    <property type="match status" value="1"/>
</dbReference>
<feature type="transmembrane region" description="Helical" evidence="6">
    <location>
        <begin position="186"/>
        <end position="206"/>
    </location>
</feature>
<evidence type="ECO:0000256" key="3">
    <source>
        <dbReference type="ARBA" id="ARBA00022692"/>
    </source>
</evidence>
<dbReference type="Proteomes" id="UP000283387">
    <property type="component" value="Unassembled WGS sequence"/>
</dbReference>
<comment type="caution">
    <text evidence="7">The sequence shown here is derived from an EMBL/GenBank/DDBJ whole genome shotgun (WGS) entry which is preliminary data.</text>
</comment>
<keyword evidence="5 6" id="KW-0472">Membrane</keyword>
<comment type="subcellular location">
    <subcellularLocation>
        <location evidence="1">Cell membrane</location>
        <topology evidence="1">Multi-pass membrane protein</topology>
    </subcellularLocation>
</comment>
<dbReference type="AlphaFoldDB" id="A0A419W963"/>
<gene>
    <name evidence="7" type="ORF">BC643_2349</name>
</gene>
<keyword evidence="2" id="KW-1003">Cell membrane</keyword>
<dbReference type="InterPro" id="IPR050833">
    <property type="entry name" value="Poly_Biosynth_Transport"/>
</dbReference>
<dbReference type="PANTHER" id="PTHR30250:SF26">
    <property type="entry name" value="PSMA PROTEIN"/>
    <property type="match status" value="1"/>
</dbReference>
<evidence type="ECO:0000256" key="5">
    <source>
        <dbReference type="ARBA" id="ARBA00023136"/>
    </source>
</evidence>
<feature type="transmembrane region" description="Helical" evidence="6">
    <location>
        <begin position="91"/>
        <end position="113"/>
    </location>
</feature>
<feature type="transmembrane region" description="Helical" evidence="6">
    <location>
        <begin position="348"/>
        <end position="368"/>
    </location>
</feature>
<evidence type="ECO:0000256" key="1">
    <source>
        <dbReference type="ARBA" id="ARBA00004651"/>
    </source>
</evidence>
<feature type="transmembrane region" description="Helical" evidence="6">
    <location>
        <begin position="403"/>
        <end position="422"/>
    </location>
</feature>
<dbReference type="GO" id="GO:0015297">
    <property type="term" value="F:antiporter activity"/>
    <property type="evidence" value="ECO:0007669"/>
    <property type="project" value="InterPro"/>
</dbReference>
<dbReference type="GO" id="GO:0042910">
    <property type="term" value="F:xenobiotic transmembrane transporter activity"/>
    <property type="evidence" value="ECO:0007669"/>
    <property type="project" value="InterPro"/>
</dbReference>
<proteinExistence type="predicted"/>
<feature type="transmembrane region" description="Helical" evidence="6">
    <location>
        <begin position="226"/>
        <end position="243"/>
    </location>
</feature>
<feature type="transmembrane region" description="Helical" evidence="6">
    <location>
        <begin position="125"/>
        <end position="146"/>
    </location>
</feature>
<sequence>MSGNLKKSVVNTGFMYGKMVVSMVTTFVGTRIVLEQLGAEDFGLYNLIAGITAMLGFFRSSLSTSNQRYLSLALGAEDNKRLQEVFNSSKVLHLVLSISLIVALEVVGIYLIYYKLDIPPNSTELALIIFQFLIFDIAFSITSIPYSALISSHEDIHVIAILYTLDAIGKFAVALLLIFIQSNQLIVYAAGLTVTFTLSRMALQLYCKHKYKNLSYKFVFRGNKGLMKEIFFFTGYSSFGAISDLVRTQGIGVVLNLFFGVLINAAYALVLQINGQLRFFASSLMMTLNPQIIKAEGSGDRVKMLELALQSTKFSFFILSFVSIPIYWQLPNILDIWLKDVPKYTLELARLIIIQALIYQLTSGIHTAINSIGNIKKYQIISSFIYLMTLPLGYFTLKAGYGVSSILYISIAIEIIVFCFRIQYLNKLSHFPIVDFLKKTFRYTLLPVITATIIIIGFYKSISELNQYLAITVAFVISSLTSITSIYFIGLGKDEQSLLIKQFNLFYAKYTGI</sequence>
<feature type="transmembrane region" description="Helical" evidence="6">
    <location>
        <begin position="158"/>
        <end position="180"/>
    </location>
</feature>
<dbReference type="OrthoDB" id="5365632at2"/>
<evidence type="ECO:0000256" key="2">
    <source>
        <dbReference type="ARBA" id="ARBA00022475"/>
    </source>
</evidence>
<evidence type="ECO:0000313" key="8">
    <source>
        <dbReference type="Proteomes" id="UP000283387"/>
    </source>
</evidence>
<accession>A0A419W963</accession>
<name>A0A419W963_9BACT</name>
<evidence type="ECO:0000256" key="6">
    <source>
        <dbReference type="SAM" id="Phobius"/>
    </source>
</evidence>
<evidence type="ECO:0000256" key="4">
    <source>
        <dbReference type="ARBA" id="ARBA00022989"/>
    </source>
</evidence>
<keyword evidence="3 6" id="KW-0812">Transmembrane</keyword>
<dbReference type="GO" id="GO:0005886">
    <property type="term" value="C:plasma membrane"/>
    <property type="evidence" value="ECO:0007669"/>
    <property type="project" value="UniProtKB-SubCell"/>
</dbReference>
<feature type="transmembrane region" description="Helical" evidence="6">
    <location>
        <begin position="42"/>
        <end position="58"/>
    </location>
</feature>